<dbReference type="PANTHER" id="PTHR41786">
    <property type="entry name" value="MOTILITY ACCESSORY FACTOR MAF"/>
    <property type="match status" value="1"/>
</dbReference>
<organism evidence="2 3">
    <name type="scientific">Lysinibacillus irui</name>
    <dbReference type="NCBI Taxonomy" id="2998077"/>
    <lineage>
        <taxon>Bacteria</taxon>
        <taxon>Bacillati</taxon>
        <taxon>Bacillota</taxon>
        <taxon>Bacilli</taxon>
        <taxon>Bacillales</taxon>
        <taxon>Bacillaceae</taxon>
        <taxon>Lysinibacillus</taxon>
    </lineage>
</organism>
<dbReference type="Proteomes" id="UP001219585">
    <property type="component" value="Chromosome"/>
</dbReference>
<dbReference type="RefSeq" id="WP_274795628.1">
    <property type="nucleotide sequence ID" value="NZ_CP113527.1"/>
</dbReference>
<gene>
    <name evidence="2" type="ORF">OU989_02950</name>
</gene>
<evidence type="ECO:0000259" key="1">
    <source>
        <dbReference type="Pfam" id="PF01973"/>
    </source>
</evidence>
<proteinExistence type="predicted"/>
<dbReference type="Pfam" id="PF01973">
    <property type="entry name" value="MptE-like"/>
    <property type="match status" value="1"/>
</dbReference>
<feature type="domain" description="6-hydroxymethylpterin diphosphokinase MptE-like" evidence="1">
    <location>
        <begin position="166"/>
        <end position="336"/>
    </location>
</feature>
<evidence type="ECO:0000313" key="3">
    <source>
        <dbReference type="Proteomes" id="UP001219585"/>
    </source>
</evidence>
<protein>
    <submittedName>
        <fullName evidence="2">DUF115 domain-containing protein</fullName>
    </submittedName>
</protein>
<dbReference type="AlphaFoldDB" id="A0AAJ5RJJ0"/>
<evidence type="ECO:0000313" key="2">
    <source>
        <dbReference type="EMBL" id="WDV07457.1"/>
    </source>
</evidence>
<dbReference type="EMBL" id="CP113527">
    <property type="protein sequence ID" value="WDV07457.1"/>
    <property type="molecule type" value="Genomic_DNA"/>
</dbReference>
<sequence length="566" mass="65188">MKINIEFIPSKNGEETLKINEYFVHSKYNPNKEAEQLIHNQYTPHHTHIIFGYGCGYIVDALLKRRSFEETIIVIDPLFDNQTLKPKHQALNLFMFDSTAISVLELYINKIATNTRVTFKIICTSNYEKLFPNQYKELLKKIVDIQYKNRTNDYTILRYAKDWQRNFIENLQNLNVDCTIEGLYKTYNCPVVVASGGPSLTKQIPLIKKYRKYMILISAGSTTNSLVSNGIEPDYVVTIDGGEPNYHHFKNLLLKNAEIIYSMQSHYMVRKSFEKKGFVIGTNGFKKLAKYLDNEVGLKFPVLEYGGSVAHSAFNVAHFITTGPIALIGQDLAYTDNLTHATSNKNARGIDEAFIKEHEAFQIEGYYGELVWTNPVFQSMKLDFEALIAVKKPDVPFYNCTEGGVKIKGFEQMSFEDFLKQFVSKIEETKVIKVNDINLNLDINNNLKHMLNNLNELKVFLNKGLIVIEKIELSNQIDKKALKKLDNLERNINKLLDKIPMEPMTNSITIDILSNYLPEENETTVETYKRVNRQTKALYTQLQDAINYTEQCIKNVFENSEVENNE</sequence>
<reference evidence="2" key="1">
    <citation type="submission" date="2022-11" db="EMBL/GenBank/DDBJ databases">
        <title>Lysinibacillus irui.</title>
        <authorList>
            <person name="Akintayo S.O."/>
        </authorList>
    </citation>
    <scope>NUCLEOTIDE SEQUENCE</scope>
    <source>
        <strain evidence="2">IRB4-01</strain>
    </source>
</reference>
<dbReference type="PANTHER" id="PTHR41786:SF1">
    <property type="entry name" value="6-HYDROXYMETHYLPTERIN DIPHOSPHOKINASE MPTE-LIKE DOMAIN-CONTAINING PROTEIN"/>
    <property type="match status" value="1"/>
</dbReference>
<dbReference type="InterPro" id="IPR002826">
    <property type="entry name" value="MptE-like"/>
</dbReference>
<accession>A0AAJ5RJJ0</accession>
<dbReference type="KEGG" id="liu:OU989_02950"/>
<name>A0AAJ5RJJ0_9BACI</name>